<name>A0A076PT04_COMTE</name>
<evidence type="ECO:0000313" key="2">
    <source>
        <dbReference type="Proteomes" id="UP000028782"/>
    </source>
</evidence>
<dbReference type="HOGENOM" id="CLU_100597_0_0_4"/>
<protein>
    <recommendedName>
        <fullName evidence="3">Enolase</fullName>
    </recommendedName>
</protein>
<proteinExistence type="predicted"/>
<dbReference type="AlphaFoldDB" id="A0A076PT04"/>
<dbReference type="Proteomes" id="UP000028782">
    <property type="component" value="Chromosome"/>
</dbReference>
<dbReference type="KEGG" id="ctes:O987_13695"/>
<gene>
    <name evidence="1" type="ORF">O987_13695</name>
</gene>
<reference evidence="1 2" key="1">
    <citation type="journal article" date="2014" name="Genome Announc.">
        <title>Complete Genome Sequence of Polychlorinated Biphenyl Degrader Comamonas testosteroni TK102 (NBRC 109938).</title>
        <authorList>
            <person name="Fukuda K."/>
            <person name="Hosoyama A."/>
            <person name="Tsuchikane K."/>
            <person name="Ohji S."/>
            <person name="Yamazoe A."/>
            <person name="Fujita N."/>
            <person name="Shintani M."/>
            <person name="Kimbara K."/>
        </authorList>
    </citation>
    <scope>NUCLEOTIDE SEQUENCE [LARGE SCALE GENOMIC DNA]</scope>
    <source>
        <strain evidence="1">TK102</strain>
    </source>
</reference>
<evidence type="ECO:0000313" key="1">
    <source>
        <dbReference type="EMBL" id="AIJ46855.1"/>
    </source>
</evidence>
<dbReference type="EMBL" id="CP006704">
    <property type="protein sequence ID" value="AIJ46855.1"/>
    <property type="molecule type" value="Genomic_DNA"/>
</dbReference>
<evidence type="ECO:0008006" key="3">
    <source>
        <dbReference type="Google" id="ProtNLM"/>
    </source>
</evidence>
<sequence length="294" mass="33341">MSEMKNLRQHPIEHLRGVIPGIRPFPDTADVFAEPVEKYVRHFLPLVTIDLALLDDTWSGPIHLVAPCEPYEGQVGEWGGEEFGNALLKPDWLAFKLNDQGRYELLGDWRYFMLEQDRADWAGKSLDWREVRSQHRELVKLGAQPPFELHHEAKYSWRDVMELHYATQHAAYEQARQDFLAHGWNAANEWDDPAEVAKLPLYEPGTDCYETSSGRYLLGALGGPSWGGNWSNLTNELLSGTGTDDGIHPIHPETGAHFEFICSANADAFAASGTETLLFYEPESRTVLLTFDWS</sequence>
<organism evidence="1 2">
    <name type="scientific">Comamonas testosteroni TK102</name>
    <dbReference type="NCBI Taxonomy" id="1392005"/>
    <lineage>
        <taxon>Bacteria</taxon>
        <taxon>Pseudomonadati</taxon>
        <taxon>Pseudomonadota</taxon>
        <taxon>Betaproteobacteria</taxon>
        <taxon>Burkholderiales</taxon>
        <taxon>Comamonadaceae</taxon>
        <taxon>Comamonas</taxon>
    </lineage>
</organism>
<accession>A0A076PT04</accession>